<evidence type="ECO:0000313" key="3">
    <source>
        <dbReference type="Proteomes" id="UP000064967"/>
    </source>
</evidence>
<name>A0A0K1PVT0_9BACT</name>
<dbReference type="AlphaFoldDB" id="A0A0K1PVT0"/>
<dbReference type="PROSITE" id="PS51257">
    <property type="entry name" value="PROKAR_LIPOPROTEIN"/>
    <property type="match status" value="1"/>
</dbReference>
<accession>A0A0K1PVT0</accession>
<dbReference type="KEGG" id="llu:AKJ09_04155"/>
<feature type="signal peptide" evidence="1">
    <location>
        <begin position="1"/>
        <end position="21"/>
    </location>
</feature>
<dbReference type="Gene3D" id="2.60.120.380">
    <property type="match status" value="1"/>
</dbReference>
<protein>
    <recommendedName>
        <fullName evidence="4">Peptidase C-terminal archaeal/bacterial domain-containing protein</fullName>
    </recommendedName>
</protein>
<dbReference type="RefSeq" id="WP_146648616.1">
    <property type="nucleotide sequence ID" value="NZ_CP012333.1"/>
</dbReference>
<dbReference type="STRING" id="1391654.AKJ09_04155"/>
<dbReference type="Proteomes" id="UP000064967">
    <property type="component" value="Chromosome"/>
</dbReference>
<evidence type="ECO:0000256" key="1">
    <source>
        <dbReference type="SAM" id="SignalP"/>
    </source>
</evidence>
<feature type="chain" id="PRO_5005466094" description="Peptidase C-terminal archaeal/bacterial domain-containing protein" evidence="1">
    <location>
        <begin position="22"/>
        <end position="310"/>
    </location>
</feature>
<sequence length="310" mass="33051">MKKISFVCLGAFLAMACSASAPEGEVAESADSALRVPTTAEILGTIDYGQSLTAEYTEVPSFRAYRLAGKSGDSFDLWVRSPSGGDAVAWLLRSDGKTLVKNDDADGTTSDAHIALTLPRTENYFVVFRDANYEDNTFTVSLGGGGGSGAAVPSNRLGSTVTAQAQCGFLIEWATFVSSSSTCPDFGYGWSEPVDLTFRIEGTETKPVLVADAFSFEKVVSSDGGKKTIGWPETRIELDPASGKGSSNRYSNVDNRPGPNTYCYGISKGQTVFNGSVTGDKISFEMFENLQHNTCCASKRRTAQCTLTIP</sequence>
<evidence type="ECO:0000313" key="2">
    <source>
        <dbReference type="EMBL" id="AKU97491.1"/>
    </source>
</evidence>
<organism evidence="2 3">
    <name type="scientific">Labilithrix luteola</name>
    <dbReference type="NCBI Taxonomy" id="1391654"/>
    <lineage>
        <taxon>Bacteria</taxon>
        <taxon>Pseudomonadati</taxon>
        <taxon>Myxococcota</taxon>
        <taxon>Polyangia</taxon>
        <taxon>Polyangiales</taxon>
        <taxon>Labilitrichaceae</taxon>
        <taxon>Labilithrix</taxon>
    </lineage>
</organism>
<proteinExistence type="predicted"/>
<gene>
    <name evidence="2" type="ORF">AKJ09_04155</name>
</gene>
<reference evidence="2 3" key="1">
    <citation type="submission" date="2015-08" db="EMBL/GenBank/DDBJ databases">
        <authorList>
            <person name="Babu N.S."/>
            <person name="Beckwith C.J."/>
            <person name="Beseler K.G."/>
            <person name="Brison A."/>
            <person name="Carone J.V."/>
            <person name="Caskin T.P."/>
            <person name="Diamond M."/>
            <person name="Durham M.E."/>
            <person name="Foxe J.M."/>
            <person name="Go M."/>
            <person name="Henderson B.A."/>
            <person name="Jones I.B."/>
            <person name="McGettigan J.A."/>
            <person name="Micheletti S.J."/>
            <person name="Nasrallah M.E."/>
            <person name="Ortiz D."/>
            <person name="Piller C.R."/>
            <person name="Privatt S.R."/>
            <person name="Schneider S.L."/>
            <person name="Sharp S."/>
            <person name="Smith T.C."/>
            <person name="Stanton J.D."/>
            <person name="Ullery H.E."/>
            <person name="Wilson R.J."/>
            <person name="Serrano M.G."/>
            <person name="Buck G."/>
            <person name="Lee V."/>
            <person name="Wang Y."/>
            <person name="Carvalho R."/>
            <person name="Voegtly L."/>
            <person name="Shi R."/>
            <person name="Duckworth R."/>
            <person name="Johnson A."/>
            <person name="Loviza R."/>
            <person name="Walstead R."/>
            <person name="Shah Z."/>
            <person name="Kiflezghi M."/>
            <person name="Wade K."/>
            <person name="Ball S.L."/>
            <person name="Bradley K.W."/>
            <person name="Asai D.J."/>
            <person name="Bowman C.A."/>
            <person name="Russell D.A."/>
            <person name="Pope W.H."/>
            <person name="Jacobs-Sera D."/>
            <person name="Hendrix R.W."/>
            <person name="Hatfull G.F."/>
        </authorList>
    </citation>
    <scope>NUCLEOTIDE SEQUENCE [LARGE SCALE GENOMIC DNA]</scope>
    <source>
        <strain evidence="2 3">DSM 27648</strain>
    </source>
</reference>
<keyword evidence="3" id="KW-1185">Reference proteome</keyword>
<evidence type="ECO:0008006" key="4">
    <source>
        <dbReference type="Google" id="ProtNLM"/>
    </source>
</evidence>
<dbReference type="EMBL" id="CP012333">
    <property type="protein sequence ID" value="AKU97491.1"/>
    <property type="molecule type" value="Genomic_DNA"/>
</dbReference>
<keyword evidence="1" id="KW-0732">Signal</keyword>